<keyword evidence="7" id="KW-1185">Reference proteome</keyword>
<proteinExistence type="predicted"/>
<dbReference type="Proteomes" id="UP000224130">
    <property type="component" value="Unassembled WGS sequence"/>
</dbReference>
<dbReference type="PANTHER" id="PTHR42855">
    <property type="entry name" value="ABC TRANSPORTER ATP-BINDING SUBUNIT"/>
    <property type="match status" value="1"/>
</dbReference>
<dbReference type="InterPro" id="IPR003439">
    <property type="entry name" value="ABC_transporter-like_ATP-bd"/>
</dbReference>
<name>A0A2A9F1A9_9MICO</name>
<gene>
    <name evidence="6" type="ORF">ATJ88_2965</name>
</gene>
<dbReference type="InterPro" id="IPR017871">
    <property type="entry name" value="ABC_transporter-like_CS"/>
</dbReference>
<reference evidence="6 7" key="1">
    <citation type="submission" date="2017-10" db="EMBL/GenBank/DDBJ databases">
        <title>Sequencing the genomes of 1000 actinobacteria strains.</title>
        <authorList>
            <person name="Klenk H.-P."/>
        </authorList>
    </citation>
    <scope>NUCLEOTIDE SEQUENCE [LARGE SCALE GENOMIC DNA]</scope>
    <source>
        <strain evidence="6 7">DSM 21863</strain>
    </source>
</reference>
<evidence type="ECO:0000259" key="5">
    <source>
        <dbReference type="PROSITE" id="PS50893"/>
    </source>
</evidence>
<dbReference type="SMART" id="SM00382">
    <property type="entry name" value="AAA"/>
    <property type="match status" value="2"/>
</dbReference>
<feature type="region of interest" description="Disordered" evidence="4">
    <location>
        <begin position="1"/>
        <end position="38"/>
    </location>
</feature>
<accession>A0A2A9F1A9</accession>
<dbReference type="Pfam" id="PF00005">
    <property type="entry name" value="ABC_tran"/>
    <property type="match status" value="2"/>
</dbReference>
<keyword evidence="3" id="KW-0175">Coiled coil</keyword>
<evidence type="ECO:0000313" key="7">
    <source>
        <dbReference type="Proteomes" id="UP000224130"/>
    </source>
</evidence>
<dbReference type="PROSITE" id="PS00211">
    <property type="entry name" value="ABC_TRANSPORTER_1"/>
    <property type="match status" value="2"/>
</dbReference>
<dbReference type="InterPro" id="IPR003593">
    <property type="entry name" value="AAA+_ATPase"/>
</dbReference>
<dbReference type="InterPro" id="IPR027417">
    <property type="entry name" value="P-loop_NTPase"/>
</dbReference>
<evidence type="ECO:0000256" key="4">
    <source>
        <dbReference type="SAM" id="MobiDB-lite"/>
    </source>
</evidence>
<dbReference type="Gene3D" id="3.40.50.300">
    <property type="entry name" value="P-loop containing nucleotide triphosphate hydrolases"/>
    <property type="match status" value="2"/>
</dbReference>
<evidence type="ECO:0000256" key="1">
    <source>
        <dbReference type="ARBA" id="ARBA00022741"/>
    </source>
</evidence>
<feature type="compositionally biased region" description="Low complexity" evidence="4">
    <location>
        <begin position="15"/>
        <end position="31"/>
    </location>
</feature>
<comment type="caution">
    <text evidence="6">The sequence shown here is derived from an EMBL/GenBank/DDBJ whole genome shotgun (WGS) entry which is preliminary data.</text>
</comment>
<organism evidence="6 7">
    <name type="scientific">Isoptericola jiangsuensis</name>
    <dbReference type="NCBI Taxonomy" id="548579"/>
    <lineage>
        <taxon>Bacteria</taxon>
        <taxon>Bacillati</taxon>
        <taxon>Actinomycetota</taxon>
        <taxon>Actinomycetes</taxon>
        <taxon>Micrococcales</taxon>
        <taxon>Promicromonosporaceae</taxon>
        <taxon>Isoptericola</taxon>
    </lineage>
</organism>
<evidence type="ECO:0000256" key="2">
    <source>
        <dbReference type="ARBA" id="ARBA00022840"/>
    </source>
</evidence>
<keyword evidence="1" id="KW-0547">Nucleotide-binding</keyword>
<feature type="domain" description="ABC transporter" evidence="5">
    <location>
        <begin position="352"/>
        <end position="576"/>
    </location>
</feature>
<evidence type="ECO:0000256" key="3">
    <source>
        <dbReference type="SAM" id="Coils"/>
    </source>
</evidence>
<keyword evidence="2" id="KW-0067">ATP-binding</keyword>
<dbReference type="SUPFAM" id="SSF52540">
    <property type="entry name" value="P-loop containing nucleoside triphosphate hydrolases"/>
    <property type="match status" value="2"/>
</dbReference>
<dbReference type="AlphaFoldDB" id="A0A2A9F1A9"/>
<feature type="region of interest" description="Disordered" evidence="4">
    <location>
        <begin position="575"/>
        <end position="634"/>
    </location>
</feature>
<dbReference type="PANTHER" id="PTHR42855:SF1">
    <property type="entry name" value="ABC TRANSPORTER DOMAIN-CONTAINING PROTEIN"/>
    <property type="match status" value="1"/>
</dbReference>
<protein>
    <submittedName>
        <fullName evidence="6">ATPase subunit of ABC transporter with duplicated ATPase domains</fullName>
    </submittedName>
</protein>
<dbReference type="InterPro" id="IPR051309">
    <property type="entry name" value="ABCF_ATPase"/>
</dbReference>
<feature type="domain" description="ABC transporter" evidence="5">
    <location>
        <begin position="65"/>
        <end position="285"/>
    </location>
</feature>
<evidence type="ECO:0000313" key="6">
    <source>
        <dbReference type="EMBL" id="PFG44245.1"/>
    </source>
</evidence>
<dbReference type="PROSITE" id="PS50893">
    <property type="entry name" value="ABC_TRANSPORTER_2"/>
    <property type="match status" value="2"/>
</dbReference>
<dbReference type="CDD" id="cd03221">
    <property type="entry name" value="ABCF_EF-3"/>
    <property type="match status" value="2"/>
</dbReference>
<feature type="compositionally biased region" description="Low complexity" evidence="4">
    <location>
        <begin position="581"/>
        <end position="595"/>
    </location>
</feature>
<sequence>MPDVTVSAPRLALTEPVSRPSSVSERPASAPHPGLSGTLDARTAAQRTVGTPPGGDYPEAVAHLLGADTIALSIGTRTLLDDVSLGLDDGDRVGVVGPNGAGKSTLLRLLAGTATPDAGRITRVGGSRLGMLDQRDDVPEGASVLDLVHGDDETHEWASDARIRAIHAGLLADLDLDQPATTLSGGQRRRVALAALLAQDPDVLLLDEPTNHLDVEGVAWLAEHLKQRYGRPGATGALVVVTHDRWFLDEVCSRTWEVRGDGSGAVDGYEGGYAAYILARAERQRQATVAAEKRDNLLRKELAWLRRGAPARTSKPKFRLDAASALIADEPPPRDTLELTQMATKRLGKDVLDLEDVTVTVPRPGGGTRTLLDDVTWRLGPGDRYGLVGVNGAGKTTILALLAGRRDPDSGRVRRGKTVEVAELTQEVAELDDVGHLTAVQVVDAEKRTVVVDGKELTAGQLTERLGFTRERAHTPVRDLSGGERRRLQLLRLLVSEPNVLLLDEPTNDLDTDTLAAVEDLLDGWPGTLIVVSHDRYLLERVCDRQWALLGDGALRDLPGGVEQYLELRRAGVGAAGGGVSSSRGNRSAARSSQPPARPSQPRDDDTPPPASGPSAAGPSAGGTGTAAAAATATAAEQRAARKVVQRVERQLARLTAEESTLHDRMAADPTDYEGVARLDARLREVLAEKEELELEWLEAAELAE</sequence>
<feature type="coiled-coil region" evidence="3">
    <location>
        <begin position="638"/>
        <end position="696"/>
    </location>
</feature>
<dbReference type="GO" id="GO:0016887">
    <property type="term" value="F:ATP hydrolysis activity"/>
    <property type="evidence" value="ECO:0007669"/>
    <property type="project" value="InterPro"/>
</dbReference>
<dbReference type="EMBL" id="PDJJ01000001">
    <property type="protein sequence ID" value="PFG44245.1"/>
    <property type="molecule type" value="Genomic_DNA"/>
</dbReference>
<dbReference type="GO" id="GO:0005524">
    <property type="term" value="F:ATP binding"/>
    <property type="evidence" value="ECO:0007669"/>
    <property type="project" value="UniProtKB-KW"/>
</dbReference>